<keyword evidence="2" id="KW-0540">Nuclease</keyword>
<comment type="caution">
    <text evidence="2">The sequence shown here is derived from an EMBL/GenBank/DDBJ whole genome shotgun (WGS) entry which is preliminary data.</text>
</comment>
<gene>
    <name evidence="2" type="ORF">DNK49_14095</name>
</gene>
<dbReference type="Pfam" id="PF03372">
    <property type="entry name" value="Exo_endo_phos"/>
    <property type="match status" value="1"/>
</dbReference>
<dbReference type="InterPro" id="IPR051916">
    <property type="entry name" value="GPI-anchor_lipid_remodeler"/>
</dbReference>
<organism evidence="2 3">
    <name type="scientific">Parazoarcus communis SWub3 = DSM 12120</name>
    <dbReference type="NCBI Taxonomy" id="1121029"/>
    <lineage>
        <taxon>Bacteria</taxon>
        <taxon>Pseudomonadati</taxon>
        <taxon>Pseudomonadota</taxon>
        <taxon>Betaproteobacteria</taxon>
        <taxon>Rhodocyclales</taxon>
        <taxon>Zoogloeaceae</taxon>
        <taxon>Parazoarcus</taxon>
    </lineage>
</organism>
<dbReference type="SUPFAM" id="SSF56219">
    <property type="entry name" value="DNase I-like"/>
    <property type="match status" value="1"/>
</dbReference>
<keyword evidence="2" id="KW-0378">Hydrolase</keyword>
<dbReference type="PANTHER" id="PTHR14859:SF0">
    <property type="entry name" value="ENDONUCLEASE_EXONUCLEASE_PHOSPHATASE FAMILY PROTEIN, EXPRESSED"/>
    <property type="match status" value="1"/>
</dbReference>
<proteinExistence type="predicted"/>
<accession>A0A323UTZ5</accession>
<protein>
    <submittedName>
        <fullName evidence="2">Endonuclease</fullName>
    </submittedName>
</protein>
<dbReference type="RefSeq" id="WP_110525705.1">
    <property type="nucleotide sequence ID" value="NZ_QKOE01000010.1"/>
</dbReference>
<sequence length="282" mass="30704">MRLSSWNIQWGRGADGKVDLQRTVNALKAIGDLDVICLQEVAQCFPGLAGGQGEDEVAMLCAAFPDYEAVFGAAVDVPDGAGGRARFGNMVLSRLPLGQVFRHLLPAPPDPSMPSMQRVCVEVVVNTPFGPLRVMTTHLEYYSAIQRHAQIMALRSLHAEAVGQAMAPSASKESNPSFRPWPRPVAAVLCGDFNCEPDSPDYQQLLLPMTEAGMNWVDAWRVLHRHAAHPPTVGLHGADWPDRPYCCDFFVVTDDLAGCVRDVRVIADTPASDHQPIVLELA</sequence>
<dbReference type="GO" id="GO:0004519">
    <property type="term" value="F:endonuclease activity"/>
    <property type="evidence" value="ECO:0007669"/>
    <property type="project" value="UniProtKB-KW"/>
</dbReference>
<dbReference type="InterPro" id="IPR005135">
    <property type="entry name" value="Endo/exonuclease/phosphatase"/>
</dbReference>
<dbReference type="OrthoDB" id="5294090at2"/>
<evidence type="ECO:0000259" key="1">
    <source>
        <dbReference type="Pfam" id="PF03372"/>
    </source>
</evidence>
<dbReference type="GO" id="GO:0016020">
    <property type="term" value="C:membrane"/>
    <property type="evidence" value="ECO:0007669"/>
    <property type="project" value="GOC"/>
</dbReference>
<keyword evidence="2" id="KW-0255">Endonuclease</keyword>
<evidence type="ECO:0000313" key="3">
    <source>
        <dbReference type="Proteomes" id="UP000248259"/>
    </source>
</evidence>
<dbReference type="EMBL" id="QKOE01000010">
    <property type="protein sequence ID" value="PZA15867.1"/>
    <property type="molecule type" value="Genomic_DNA"/>
</dbReference>
<dbReference type="AlphaFoldDB" id="A0A323UTZ5"/>
<dbReference type="Proteomes" id="UP000248259">
    <property type="component" value="Unassembled WGS sequence"/>
</dbReference>
<keyword evidence="3" id="KW-1185">Reference proteome</keyword>
<reference evidence="2 3" key="1">
    <citation type="submission" date="2018-06" db="EMBL/GenBank/DDBJ databases">
        <title>Azoarcus communis strain SWub3 genome.</title>
        <authorList>
            <person name="Zorraquino Salvo V."/>
            <person name="Toubiana D."/>
            <person name="Blumwald E."/>
        </authorList>
    </citation>
    <scope>NUCLEOTIDE SEQUENCE [LARGE SCALE GENOMIC DNA]</scope>
    <source>
        <strain evidence="2 3">SWub3</strain>
    </source>
</reference>
<dbReference type="Gene3D" id="3.60.10.10">
    <property type="entry name" value="Endonuclease/exonuclease/phosphatase"/>
    <property type="match status" value="1"/>
</dbReference>
<dbReference type="PANTHER" id="PTHR14859">
    <property type="entry name" value="CALCOFLUOR WHITE HYPERSENSITIVE PROTEIN PRECURSOR"/>
    <property type="match status" value="1"/>
</dbReference>
<dbReference type="GO" id="GO:0006506">
    <property type="term" value="P:GPI anchor biosynthetic process"/>
    <property type="evidence" value="ECO:0007669"/>
    <property type="project" value="TreeGrafter"/>
</dbReference>
<evidence type="ECO:0000313" key="2">
    <source>
        <dbReference type="EMBL" id="PZA15867.1"/>
    </source>
</evidence>
<dbReference type="InterPro" id="IPR036691">
    <property type="entry name" value="Endo/exonu/phosph_ase_sf"/>
</dbReference>
<name>A0A323UTZ5_9RHOO</name>
<feature type="domain" description="Endonuclease/exonuclease/phosphatase" evidence="1">
    <location>
        <begin position="5"/>
        <end position="274"/>
    </location>
</feature>